<dbReference type="PANTHER" id="PTHR43877">
    <property type="entry name" value="AMINOALKYLPHOSPHONATE N-ACETYLTRANSFERASE-RELATED-RELATED"/>
    <property type="match status" value="1"/>
</dbReference>
<keyword evidence="1" id="KW-0808">Transferase</keyword>
<dbReference type="PROSITE" id="PS51186">
    <property type="entry name" value="GNAT"/>
    <property type="match status" value="1"/>
</dbReference>
<dbReference type="AlphaFoldDB" id="A0A2A4GC77"/>
<dbReference type="InterPro" id="IPR016181">
    <property type="entry name" value="Acyl_CoA_acyltransferase"/>
</dbReference>
<evidence type="ECO:0000256" key="2">
    <source>
        <dbReference type="ARBA" id="ARBA00023315"/>
    </source>
</evidence>
<dbReference type="PANTHER" id="PTHR43877:SF2">
    <property type="entry name" value="AMINOALKYLPHOSPHONATE N-ACETYLTRANSFERASE-RELATED"/>
    <property type="match status" value="1"/>
</dbReference>
<keyword evidence="5" id="KW-1185">Reference proteome</keyword>
<evidence type="ECO:0000259" key="3">
    <source>
        <dbReference type="PROSITE" id="PS51186"/>
    </source>
</evidence>
<keyword evidence="2" id="KW-0012">Acyltransferase</keyword>
<name>A0A2A4GC77_9FLAO</name>
<comment type="caution">
    <text evidence="4">The sequence shown here is derived from an EMBL/GenBank/DDBJ whole genome shotgun (WGS) entry which is preliminary data.</text>
</comment>
<dbReference type="OrthoDB" id="9800604at2"/>
<dbReference type="Proteomes" id="UP000219559">
    <property type="component" value="Unassembled WGS sequence"/>
</dbReference>
<accession>A0A2A4GC77</accession>
<evidence type="ECO:0000313" key="4">
    <source>
        <dbReference type="EMBL" id="PCE66207.1"/>
    </source>
</evidence>
<protein>
    <recommendedName>
        <fullName evidence="3">N-acetyltransferase domain-containing protein</fullName>
    </recommendedName>
</protein>
<proteinExistence type="predicted"/>
<organism evidence="4 5">
    <name type="scientific">Sediminicola luteus</name>
    <dbReference type="NCBI Taxonomy" id="319238"/>
    <lineage>
        <taxon>Bacteria</taxon>
        <taxon>Pseudomonadati</taxon>
        <taxon>Bacteroidota</taxon>
        <taxon>Flavobacteriia</taxon>
        <taxon>Flavobacteriales</taxon>
        <taxon>Flavobacteriaceae</taxon>
        <taxon>Sediminicola</taxon>
    </lineage>
</organism>
<dbReference type="Gene3D" id="3.40.630.30">
    <property type="match status" value="1"/>
</dbReference>
<dbReference type="GO" id="GO:0016747">
    <property type="term" value="F:acyltransferase activity, transferring groups other than amino-acyl groups"/>
    <property type="evidence" value="ECO:0007669"/>
    <property type="project" value="InterPro"/>
</dbReference>
<dbReference type="SUPFAM" id="SSF55729">
    <property type="entry name" value="Acyl-CoA N-acyltransferases (Nat)"/>
    <property type="match status" value="1"/>
</dbReference>
<feature type="domain" description="N-acetyltransferase" evidence="3">
    <location>
        <begin position="31"/>
        <end position="200"/>
    </location>
</feature>
<dbReference type="InterPro" id="IPR050832">
    <property type="entry name" value="Bact_Acetyltransf"/>
</dbReference>
<evidence type="ECO:0000256" key="1">
    <source>
        <dbReference type="ARBA" id="ARBA00022679"/>
    </source>
</evidence>
<dbReference type="Pfam" id="PF00583">
    <property type="entry name" value="Acetyltransf_1"/>
    <property type="match status" value="1"/>
</dbReference>
<gene>
    <name evidence="4" type="ORF">B7P33_02600</name>
</gene>
<dbReference type="CDD" id="cd04301">
    <property type="entry name" value="NAT_SF"/>
    <property type="match status" value="1"/>
</dbReference>
<reference evidence="4 5" key="1">
    <citation type="submission" date="2017-04" db="EMBL/GenBank/DDBJ databases">
        <title>A new member of the family Flavobacteriaceae isolated from ascidians.</title>
        <authorList>
            <person name="Chen L."/>
        </authorList>
    </citation>
    <scope>NUCLEOTIDE SEQUENCE [LARGE SCALE GENOMIC DNA]</scope>
    <source>
        <strain evidence="4 5">HQA918</strain>
    </source>
</reference>
<sequence length="201" mass="23195">MPDSKRNNWPDCSPNTVCRLNKEAIEIAKELELLPITLDDAAELLQLMQRIYPPPYAHLWDDDGAWYVQHTYNPKQLALELAQPHCPYFFVRFQNRHIGILRLCHGLEFPGKPKVPATKLHRIYLDKAVQGQGIGNRLMAWSKKVAQEQGHTLLWLEAMEVQSGARSFYEKLGYVQEGRVTLPFKRLLPGKAGLLQYYLEL</sequence>
<dbReference type="EMBL" id="NBWU01000001">
    <property type="protein sequence ID" value="PCE66207.1"/>
    <property type="molecule type" value="Genomic_DNA"/>
</dbReference>
<evidence type="ECO:0000313" key="5">
    <source>
        <dbReference type="Proteomes" id="UP000219559"/>
    </source>
</evidence>
<dbReference type="InterPro" id="IPR000182">
    <property type="entry name" value="GNAT_dom"/>
</dbReference>